<accession>A0A9J8CNB7</accession>
<feature type="domain" description="Fibronectin type-III" evidence="1">
    <location>
        <begin position="13"/>
        <end position="88"/>
    </location>
</feature>
<feature type="domain" description="Fibronectin type-III" evidence="1">
    <location>
        <begin position="1592"/>
        <end position="1665"/>
    </location>
</feature>
<feature type="domain" description="Fibronectin type-III" evidence="1">
    <location>
        <begin position="2462"/>
        <end position="2538"/>
    </location>
</feature>
<feature type="domain" description="Fibronectin type-III" evidence="1">
    <location>
        <begin position="2985"/>
        <end position="3062"/>
    </location>
</feature>
<dbReference type="CDD" id="cd00063">
    <property type="entry name" value="FN3"/>
    <property type="match status" value="8"/>
</dbReference>
<feature type="domain" description="Fibronectin type-III" evidence="1">
    <location>
        <begin position="2639"/>
        <end position="2709"/>
    </location>
</feature>
<feature type="domain" description="Fibronectin type-III" evidence="1">
    <location>
        <begin position="1855"/>
        <end position="1925"/>
    </location>
</feature>
<evidence type="ECO:0000313" key="3">
    <source>
        <dbReference type="Proteomes" id="UP001108240"/>
    </source>
</evidence>
<name>A0A9J8CNB7_CYPCA</name>
<dbReference type="Gene3D" id="2.60.40.10">
    <property type="entry name" value="Immunoglobulins"/>
    <property type="match status" value="20"/>
</dbReference>
<feature type="domain" description="Fibronectin type-III" evidence="1">
    <location>
        <begin position="893"/>
        <end position="966"/>
    </location>
</feature>
<feature type="domain" description="Fibronectin type-III" evidence="1">
    <location>
        <begin position="2552"/>
        <end position="2622"/>
    </location>
</feature>
<feature type="domain" description="Fibronectin type-III" evidence="1">
    <location>
        <begin position="542"/>
        <end position="614"/>
    </location>
</feature>
<feature type="domain" description="Fibronectin type-III" evidence="1">
    <location>
        <begin position="1066"/>
        <end position="1142"/>
    </location>
</feature>
<feature type="domain" description="Fibronectin type-III" evidence="1">
    <location>
        <begin position="366"/>
        <end position="443"/>
    </location>
</feature>
<reference evidence="2" key="2">
    <citation type="submission" date="2025-09" db="UniProtKB">
        <authorList>
            <consortium name="Ensembl"/>
        </authorList>
    </citation>
    <scope>IDENTIFICATION</scope>
</reference>
<dbReference type="Pfam" id="PF00041">
    <property type="entry name" value="fn3"/>
    <property type="match status" value="7"/>
</dbReference>
<dbReference type="Proteomes" id="UP001108240">
    <property type="component" value="Unplaced"/>
</dbReference>
<feature type="domain" description="Fibronectin type-III" evidence="1">
    <location>
        <begin position="1153"/>
        <end position="1229"/>
    </location>
</feature>
<evidence type="ECO:0000313" key="2">
    <source>
        <dbReference type="Ensembl" id="ENSCCRP00000167426.1"/>
    </source>
</evidence>
<dbReference type="SMART" id="SM00060">
    <property type="entry name" value="FN3"/>
    <property type="match status" value="31"/>
</dbReference>
<feature type="domain" description="Fibronectin type-III" evidence="1">
    <location>
        <begin position="191"/>
        <end position="263"/>
    </location>
</feature>
<dbReference type="GeneTree" id="ENSGT00940000157064"/>
<feature type="domain" description="Fibronectin type-III" evidence="1">
    <location>
        <begin position="1765"/>
        <end position="1841"/>
    </location>
</feature>
<feature type="domain" description="Fibronectin type-III" evidence="1">
    <location>
        <begin position="2725"/>
        <end position="2799"/>
    </location>
</feature>
<feature type="domain" description="Fibronectin type-III" evidence="1">
    <location>
        <begin position="99"/>
        <end position="178"/>
    </location>
</feature>
<feature type="domain" description="Fibronectin type-III" evidence="1">
    <location>
        <begin position="716"/>
        <end position="789"/>
    </location>
</feature>
<feature type="domain" description="Fibronectin type-III" evidence="1">
    <location>
        <begin position="1243"/>
        <end position="1313"/>
    </location>
</feature>
<organism evidence="2 3">
    <name type="scientific">Cyprinus carpio carpio</name>
    <dbReference type="NCBI Taxonomy" id="630221"/>
    <lineage>
        <taxon>Eukaryota</taxon>
        <taxon>Metazoa</taxon>
        <taxon>Chordata</taxon>
        <taxon>Craniata</taxon>
        <taxon>Vertebrata</taxon>
        <taxon>Euteleostomi</taxon>
        <taxon>Actinopterygii</taxon>
        <taxon>Neopterygii</taxon>
        <taxon>Teleostei</taxon>
        <taxon>Ostariophysi</taxon>
        <taxon>Cypriniformes</taxon>
        <taxon>Cyprinidae</taxon>
        <taxon>Cyprininae</taxon>
        <taxon>Cyprinus</taxon>
    </lineage>
</organism>
<protein>
    <recommendedName>
        <fullName evidence="1">Fibronectin type-III domain-containing protein</fullName>
    </recommendedName>
</protein>
<feature type="domain" description="Fibronectin type-III" evidence="1">
    <location>
        <begin position="454"/>
        <end position="530"/>
    </location>
</feature>
<feature type="domain" description="Fibronectin type-III" evidence="1">
    <location>
        <begin position="2903"/>
        <end position="2976"/>
    </location>
</feature>
<dbReference type="Ensembl" id="ENSCCRT00000107786.1">
    <property type="protein sequence ID" value="ENSCCRP00000167426.1"/>
    <property type="gene ID" value="ENSCCRG00000016425.2"/>
</dbReference>
<feature type="domain" description="Fibronectin type-III" evidence="1">
    <location>
        <begin position="2202"/>
        <end position="2275"/>
    </location>
</feature>
<feature type="domain" description="Fibronectin type-III" evidence="1">
    <location>
        <begin position="2812"/>
        <end position="2886"/>
    </location>
</feature>
<keyword evidence="3" id="KW-1185">Reference proteome</keyword>
<feature type="domain" description="Fibronectin type-III" evidence="1">
    <location>
        <begin position="1412"/>
        <end position="1488"/>
    </location>
</feature>
<evidence type="ECO:0000259" key="1">
    <source>
        <dbReference type="SMART" id="SM00060"/>
    </source>
</evidence>
<dbReference type="PANTHER" id="PTHR47135:SF4">
    <property type="match status" value="1"/>
</dbReference>
<dbReference type="InterPro" id="IPR003961">
    <property type="entry name" value="FN3_dom"/>
</dbReference>
<feature type="domain" description="Fibronectin type-III" evidence="1">
    <location>
        <begin position="2375"/>
        <end position="2451"/>
    </location>
</feature>
<sequence>MSCINSMTAQTIPATSQITYSKAISSTSIRFEWSSAQGADKYILVVNGTFHPETQNLTFTTLSGQVDNLQEATSYSCYVYSANSAGLGSKSLVKTIRTLVQPPNNVAVRELPQNMAHVTWNSVSGVVLYQVSVTANNKPGFPLFLKNVTGTAVNISNLEPCTTYTIGVASINMFLEPGEFTNVTFLTSTISTASSISVEYSCLTSTAVVSWDVVFGATLYNTVITDGQGRSFNCTSTDTTCQFLTLVCGERYTVRITAIANCESTSDGSYVFETAPCSPKALKLYRECSTNVILLSWDSTNNTAYYFAIAVDSNQLVTECLTVDTACYFTDTVCGQTYSFYVRSIFSGGLDCNSGYTDGVVIKTSPCLPQNIYTIANCDSISSAVITWHEAAGAETYIVEARGNRKDFYNCSSTNTSCTLTDLVCGESLSVWIVATNGDCTTDPVLGEVAETVPCIPQNVSAVKTCSSESASLTWNNANGAILYIGTATHIDGTVHTCAAMAAECTFPNLRCGETYDVKVKATNLQCNSSESQHVTLQTAPCAPVSVVVTRDCAANHVIASWQALQNGSLYTAVLQDEHGPTVNCSTSSNNCTFTNLLCGMNYNITVTRNDGQCRSLPSTPIQIQSAPCDPQNITTVLQCDTNTANVTWAASAGANGYTAMATDRQQQRLASCQSMGTSCQLTSLPCGIRLNVTVQADGTTCNSSSQPKAVVETAPCIPTNVSATLNCTSNIASITWHSALGATWYLVKAVSSQGYKTSCNNTVTHCDMPNLQCGQEYSITVTGMNGVCMGPASQPVTLVSAPCHNTGIQASLDCRTNSALISWTPGNGTLSFNATLQSFQDPQKHSCFTNGSSCNIGSLPCGQHYNISVTGYGQTCSTCSKTLVTLDTAPCVPTKVNVSLSCGSDTASVFWAASSGRVSYYTVTAVDDNGHTLTCNSSSTSCDISGLSCGQAYNVSVTAMSVDCTGQRSEVRRISTAPCAPQSVVSQLLDCRTGDVQISWQSSKGAQIYYAQAKSSDKTLVCNSTSTSCIIPAIGCGQTYNITVIAEANGCSSNASVTSQVTAAPCPPLNIQSIMSCDSNTASVSWSSGNGALSFMMRLECSNGQTYICRTNETGCNITNMACGQTCTVKVVALGRSCNSSEGTGSPVITGPCVPQNVSASVSCSSNIASVTWGSSQGAELYTVTASSANGLSANCTSTSTSCNLLTLTCGQSYTITVKAKGSNCSSGNSAPVQVQAVPCTPSNVLPTVDCVTNALVVSWTPGAGGQYYTATLQDSNGLSTTCQSTGSQCNVTGLRCGQLYHVNVTASDGLCSSPPSATVNTNSAPCDPQNITTVLQCDTNTANVTWAASAGANGYTAMATDRQQQRLASCHSMGTSCQLTSLPCGMRLNVTVQADGTTCNSSSQPKAEVETAPCIPINVSATLNCTSTIASITWHSALGATWYLVKAVSSQGYKTSCNNTVTNCDIPNLQCGQEYSITVTGMNGVCMGPASQPVTLVSAPCHNTGIQASLDCRTNSALISWTPGNGTLSFNATLQSFQDPQKHSCFTNGSSCNIGSLPCGQHYNISVTGYGQTCSTCSKTLVTLDTAPCVPTKVNVSLSCGSDTASVSWAASSGRVSYYTVTAVDDNGHTLTCNSSSTSCDISGLSCGQAYNVSVTAMSVDCTGQRSEVRRISTAPCAPQAVVSQLLDCRTGDVQISWQSSKGAQIYYAQAKSSDKTLVCNSTSTSCIIPAVGCGQTYNITVIAEANGCSSNTSVTSQVTAGPCVPQNVSASVSCSSNIASVTWGSSQGAELYTVTASSANGLSANCTSTSTSCNLLTLTCGQSYTITVKAKGSNCSSGNSAPVQVQAVPCTPSNVLPTVDCVTNALVVSWTPGAGGQYYTATLQDSNGLSTTCQSSGSQCNVTGLRCGQLYHVNVTASDGLCSSPPSATVNTNSVPCAASSIRAVLDCQLGTATVSWQYGAGAQGYAVSALALVNNRASCTSNSSITHCELSNLQCGNEYRINVQSLGYTCNASAQMTGSLITAPCLSTSVSAVVDCATDSVLVSWSAIAGAENYSVAALGSGGQRVSCSTSQNHCNISSLQCDQQFNLTFSSTNQQCQMTSTTNVTFQSRPCAPLQPEVNKLCGNKMSVMSWDLREGVAYYIARAVSAEGGYQLCNSTNSVCSFSTLGCGETYTFTVTAHRGQCQSDASAPVYLTTDPCKPENMTAHVSCDSETAALNWSKAKGASFYTLLATGSLGYIVDFSTTSTNLSVSLICGQSYSVTVQAHNIYCESQPSTPAVFRLAPCTPLNLVTYEECNNQLGSVSWGPSDGANMYTATAVGRDGLTHLCVTNGTSCTWEDLHCGEIYNITVTANDSHCTSARSNSTTIHMAPCVPQALLPILDCGTGVGTLSWASSAGAETYEVTAVSGDGNRLTFSTNITSGFLSGLLCGQQYQITVRAINRQCTSVLSSPAYLSSVPCVPQNVVSELDCLFNFINIRWNVSRGAASYLVVAKGPEGPVTACNTTAQQCRLQTLHCSSSYNVSVIAVNQQCNTSGSSILRINTVPCVPSHVQGSVNCTTGGVSVSWDPSVRAISYAAVAQTSGGYTSVCNTTGTACVFSDLLCGMNYSLAVSATDGTCNTAQSQPVVLRTVSCKPQNASAQLSCDTNSAVVSWEFSDNVTRHTVQATGSDGHRINCTSSNQSCTLSGMHCGQSYNITVTALDGVCDNSNKHLCLQSAPCAPSNVQTSLHCNISNGGVVSVSWVQANGAESYTAVAVSNDGHSYSCNTTAASCDLQELQCGQIYNVSVYSLARGCGRVKSTTSQVQTAPCPPQNVSAIVQCDLGSVLVSWNPAVDASQFRVELESESTGAISSCNSTNTQCSIAHLPCGERFNLSVVALRGSCQSQPSSDLSISSAPCIPQGVNGTVDCVTNSAWVSWDVDNGAESYTVLAVRDDGQNSTCSSSNSTCNVPDLGCGRSYTFVVTASNAACLSPPSNSFQLETAPCALSSIMVVAECHSSVIMVQWQRARSGKSLYIATAEDQDRSLLSCNSSTSSCNLTNVQCDKEYIIIVAASTNQCSSLRSPPYKIRTAPCQPSSVQANVDCQSKDVFVSWDPSYVAQSYLLTAVGRKGDLKTCNTSDNNCTLSDLRCSNTYYVSVLASNENCTSLPSANITFQTVPCEPANLTANIQCGNSSSASLSWAGSTGAVVYTGLAQSETGTTVYCETTHTSCILEGLVCGTVYNFTVQATDGLCNSSLSKPQTKGAAPCPPAGFRVVPRTVVNETQILRASWSTVNCPNSEYLLALTGSIQGNSQALFDLASYWTSRKFFEVPLPCGSSYSATISARSSAATSDKSAAITGTTVPCAPLNVTFSASLAEVGWNGSLFATNYTVYGVTSSGRTKLCMTSKLLCSVTNFSSGHIVVTASNTAGESEDSVPVSVTAGRRRR</sequence>
<reference evidence="2" key="1">
    <citation type="submission" date="2025-08" db="UniProtKB">
        <authorList>
            <consortium name="Ensembl"/>
        </authorList>
    </citation>
    <scope>IDENTIFICATION</scope>
</reference>
<feature type="domain" description="Fibronectin type-III" evidence="1">
    <location>
        <begin position="982"/>
        <end position="1053"/>
    </location>
</feature>
<feature type="domain" description="Fibronectin type-III" evidence="1">
    <location>
        <begin position="800"/>
        <end position="878"/>
    </location>
</feature>
<feature type="domain" description="Fibronectin type-III" evidence="1">
    <location>
        <begin position="1499"/>
        <end position="1577"/>
    </location>
</feature>
<feature type="domain" description="Fibronectin type-III" evidence="1">
    <location>
        <begin position="1681"/>
        <end position="1752"/>
    </location>
</feature>
<dbReference type="InterPro" id="IPR013783">
    <property type="entry name" value="Ig-like_fold"/>
</dbReference>
<dbReference type="InterPro" id="IPR036116">
    <property type="entry name" value="FN3_sf"/>
</dbReference>
<dbReference type="PANTHER" id="PTHR47135">
    <property type="entry name" value="FIBRONECTIN TYPE III DOMAIN-CONTAINING PROTEIN 7"/>
    <property type="match status" value="1"/>
</dbReference>
<feature type="domain" description="Fibronectin type-III" evidence="1">
    <location>
        <begin position="3162"/>
        <end position="3239"/>
    </location>
</feature>
<dbReference type="SUPFAM" id="SSF49265">
    <property type="entry name" value="Fibronectin type III"/>
    <property type="match status" value="24"/>
</dbReference>
<feature type="domain" description="Fibronectin type-III" evidence="1">
    <location>
        <begin position="3078"/>
        <end position="3149"/>
    </location>
</feature>
<proteinExistence type="predicted"/>
<feature type="domain" description="Fibronectin type-III" evidence="1">
    <location>
        <begin position="276"/>
        <end position="351"/>
    </location>
</feature>